<accession>A0ABR6VFE1</accession>
<evidence type="ECO:0000313" key="3">
    <source>
        <dbReference type="EMBL" id="MBC3535793.1"/>
    </source>
</evidence>
<protein>
    <submittedName>
        <fullName evidence="3">M23 family metallopeptidase</fullName>
    </submittedName>
</protein>
<dbReference type="Gene3D" id="2.60.40.3500">
    <property type="match status" value="1"/>
</dbReference>
<dbReference type="PANTHER" id="PTHR21666:SF289">
    <property type="entry name" value="L-ALA--D-GLU ENDOPEPTIDASE"/>
    <property type="match status" value="1"/>
</dbReference>
<feature type="domain" description="M23ase beta-sheet core" evidence="2">
    <location>
        <begin position="236"/>
        <end position="329"/>
    </location>
</feature>
<evidence type="ECO:0000256" key="1">
    <source>
        <dbReference type="ARBA" id="ARBA00022729"/>
    </source>
</evidence>
<dbReference type="EMBL" id="JACOGK010000001">
    <property type="protein sequence ID" value="MBC3535793.1"/>
    <property type="molecule type" value="Genomic_DNA"/>
</dbReference>
<dbReference type="InterPro" id="IPR011055">
    <property type="entry name" value="Dup_hybrid_motif"/>
</dbReference>
<dbReference type="CDD" id="cd12797">
    <property type="entry name" value="M23_peptidase"/>
    <property type="match status" value="1"/>
</dbReference>
<organism evidence="3 4">
    <name type="scientific">Megasphaera hominis</name>
    <dbReference type="NCBI Taxonomy" id="159836"/>
    <lineage>
        <taxon>Bacteria</taxon>
        <taxon>Bacillati</taxon>
        <taxon>Bacillota</taxon>
        <taxon>Negativicutes</taxon>
        <taxon>Veillonellales</taxon>
        <taxon>Veillonellaceae</taxon>
        <taxon>Megasphaera</taxon>
    </lineage>
</organism>
<dbReference type="SUPFAM" id="SSF51261">
    <property type="entry name" value="Duplicated hybrid motif"/>
    <property type="match status" value="1"/>
</dbReference>
<sequence length="333" mass="36867">MKSRFCGIIRKLNVSISYASFEGEIRVNKKYFVLPLLVLSGFLPLGMTTAQARTDVTAVRVVTRNDADVPFVRTVVETEEPVKPTATLSADRRTLIVTIPGTELERDVDKQPQADRHVISKIEIKERGSRTEVRIDVPQALTAKDYKIFTLPGNEKKHIVDRVVIDINDKSGKIRQWNHWHDAKDSISKPFNDAINKDFKGTPVIGKGEMIWPVKGVITSPFGYRMHPIYGRQILHSGIDIGVDYGTPVKAALGGVVLEADWMSGYGNTVVIDHGKGLMTLYGHNQKLAVKQGDQVKQGDIIAYAGSTGNSTGPHVHFEIRVNGEAVDPTLYL</sequence>
<dbReference type="Proteomes" id="UP000606870">
    <property type="component" value="Unassembled WGS sequence"/>
</dbReference>
<dbReference type="Gene3D" id="2.70.70.10">
    <property type="entry name" value="Glucose Permease (Domain IIA)"/>
    <property type="match status" value="1"/>
</dbReference>
<evidence type="ECO:0000313" key="4">
    <source>
        <dbReference type="Proteomes" id="UP000606870"/>
    </source>
</evidence>
<name>A0ABR6VFE1_9FIRM</name>
<gene>
    <name evidence="3" type="ORF">H8J70_00730</name>
</gene>
<keyword evidence="1" id="KW-0732">Signal</keyword>
<keyword evidence="4" id="KW-1185">Reference proteome</keyword>
<evidence type="ECO:0000259" key="2">
    <source>
        <dbReference type="Pfam" id="PF01551"/>
    </source>
</evidence>
<dbReference type="InterPro" id="IPR050570">
    <property type="entry name" value="Cell_wall_metabolism_enzyme"/>
</dbReference>
<comment type="caution">
    <text evidence="3">The sequence shown here is derived from an EMBL/GenBank/DDBJ whole genome shotgun (WGS) entry which is preliminary data.</text>
</comment>
<dbReference type="InterPro" id="IPR016047">
    <property type="entry name" value="M23ase_b-sheet_dom"/>
</dbReference>
<dbReference type="PANTHER" id="PTHR21666">
    <property type="entry name" value="PEPTIDASE-RELATED"/>
    <property type="match status" value="1"/>
</dbReference>
<reference evidence="3 4" key="1">
    <citation type="submission" date="2020-08" db="EMBL/GenBank/DDBJ databases">
        <authorList>
            <person name="Liu C."/>
            <person name="Sun Q."/>
        </authorList>
    </citation>
    <scope>NUCLEOTIDE SEQUENCE [LARGE SCALE GENOMIC DNA]</scope>
    <source>
        <strain evidence="3 4">NSJ-59</strain>
    </source>
</reference>
<dbReference type="Pfam" id="PF01551">
    <property type="entry name" value="Peptidase_M23"/>
    <property type="match status" value="1"/>
</dbReference>
<proteinExistence type="predicted"/>